<keyword evidence="1" id="KW-0802">TPR repeat</keyword>
<dbReference type="EMBL" id="BTGD01000013">
    <property type="protein sequence ID" value="GMM57436.1"/>
    <property type="molecule type" value="Genomic_DNA"/>
</dbReference>
<feature type="compositionally biased region" description="Basic and acidic residues" evidence="2">
    <location>
        <begin position="425"/>
        <end position="434"/>
    </location>
</feature>
<feature type="compositionally biased region" description="Basic and acidic residues" evidence="2">
    <location>
        <begin position="144"/>
        <end position="153"/>
    </location>
</feature>
<feature type="region of interest" description="Disordered" evidence="2">
    <location>
        <begin position="849"/>
        <end position="913"/>
    </location>
</feature>
<organism evidence="3 4">
    <name type="scientific">Maudiozyma humilis</name>
    <name type="common">Sour dough yeast</name>
    <name type="synonym">Kazachstania humilis</name>
    <dbReference type="NCBI Taxonomy" id="51915"/>
    <lineage>
        <taxon>Eukaryota</taxon>
        <taxon>Fungi</taxon>
        <taxon>Dikarya</taxon>
        <taxon>Ascomycota</taxon>
        <taxon>Saccharomycotina</taxon>
        <taxon>Saccharomycetes</taxon>
        <taxon>Saccharomycetales</taxon>
        <taxon>Saccharomycetaceae</taxon>
        <taxon>Maudiozyma</taxon>
    </lineage>
</organism>
<reference evidence="3 4" key="1">
    <citation type="journal article" date="2023" name="Elife">
        <title>Identification of key yeast species and microbe-microbe interactions impacting larval growth of Drosophila in the wild.</title>
        <authorList>
            <person name="Mure A."/>
            <person name="Sugiura Y."/>
            <person name="Maeda R."/>
            <person name="Honda K."/>
            <person name="Sakurai N."/>
            <person name="Takahashi Y."/>
            <person name="Watada M."/>
            <person name="Katoh T."/>
            <person name="Gotoh A."/>
            <person name="Gotoh Y."/>
            <person name="Taniguchi I."/>
            <person name="Nakamura K."/>
            <person name="Hayashi T."/>
            <person name="Katayama T."/>
            <person name="Uemura T."/>
            <person name="Hattori Y."/>
        </authorList>
    </citation>
    <scope>NUCLEOTIDE SEQUENCE [LARGE SCALE GENOMIC DNA]</scope>
    <source>
        <strain evidence="3 4">KH-74</strain>
    </source>
</reference>
<feature type="compositionally biased region" description="Polar residues" evidence="2">
    <location>
        <begin position="892"/>
        <end position="903"/>
    </location>
</feature>
<sequence length="913" mass="103215">MNSSIKELEKEIFQKCSSLAIDMDMLPLAFELLSKTLNNDALDLKTLLLLSNAYLKNNSFINVIHLLINAINSKSKTILNSILVWQKLALSYYRLNRFDDSNHAISYAVSLFERTSRYSHTMNMSDKQTQTETQSTDSTLDESSSDRGSHEAESGVPNAVELGEVQKTAQEAQTPSLSEQKLYVLRCRILLLMDTKSSNIEGILPIFDRCLLFLEKIGNTDYYLDVLITRAQFFKKFNHTSNCRTDLMYILKILHENKDSLPLENLLYKVSFTYHFFASIIYEERPSRLDEPISLIKEGINNFPHMISSVKRLTLLQAQLVYLGGTPEELDNTIKQLQVEASLKNMKFQLSTTCYMVARLLLKQDKKGNSSVAYDYFQMALKLTPNKPWIWISTAALFMELGQFNDALSTYTQGVNRSLYNDEGQNEKSEKSFSDESSDSSNSSVQNTLLSSYEIKFNNIFAAIAWFGISQVYTATGDYKNATEALNQSLKLFKIEKDMEHVNQLKALLSKLIILEADTVEHDTLGTLNTKPSTLTDKISEIENTNKDLPKSHVNSDSDTENEVKYDKPDVPIPVLIEFSNFNDEMIFRPVEDISYEDICSIKIEKETDATDKAEMLESGDKEISDTASSNNSVSFNQQKRTRNWNDDSVQQLQSADPFKTRHLSTSQQYQPLIPENYSNQINTTQSELPHNHDYYKVATSSTGFDPRYQYFPTSSTGNSERANQYTDTDSANGLMSHYAPTQYSLPSHMTPPLNTKSQIISMPVFVPDPRRSLPVSTNATPVLQYAQSNPDYGRSYGGNINHNVAVHPNPTYSNIINSNQPQIPFNQMAHVSNIPTISNQMPSLMPYVNGHPVPHFSQGSHPSVSGYKEENANSNGGPGASHNPALRTLPHPQNHTYNSDPNNLPHHQLYYK</sequence>
<feature type="region of interest" description="Disordered" evidence="2">
    <location>
        <begin position="122"/>
        <end position="157"/>
    </location>
</feature>
<evidence type="ECO:0000256" key="1">
    <source>
        <dbReference type="PROSITE-ProRule" id="PRU00339"/>
    </source>
</evidence>
<evidence type="ECO:0000256" key="2">
    <source>
        <dbReference type="SAM" id="MobiDB-lite"/>
    </source>
</evidence>
<evidence type="ECO:0000313" key="3">
    <source>
        <dbReference type="EMBL" id="GMM57436.1"/>
    </source>
</evidence>
<feature type="compositionally biased region" description="Low complexity" evidence="2">
    <location>
        <begin position="128"/>
        <end position="142"/>
    </location>
</feature>
<name>A0AAV5S155_MAUHU</name>
<dbReference type="Proteomes" id="UP001377567">
    <property type="component" value="Unassembled WGS sequence"/>
</dbReference>
<dbReference type="SUPFAM" id="SSF48452">
    <property type="entry name" value="TPR-like"/>
    <property type="match status" value="2"/>
</dbReference>
<dbReference type="InterPro" id="IPR019734">
    <property type="entry name" value="TPR_rpt"/>
</dbReference>
<feature type="compositionally biased region" description="Polar residues" evidence="2">
    <location>
        <begin position="626"/>
        <end position="639"/>
    </location>
</feature>
<feature type="region of interest" description="Disordered" evidence="2">
    <location>
        <begin position="421"/>
        <end position="442"/>
    </location>
</feature>
<feature type="region of interest" description="Disordered" evidence="2">
    <location>
        <begin position="619"/>
        <end position="651"/>
    </location>
</feature>
<evidence type="ECO:0000313" key="4">
    <source>
        <dbReference type="Proteomes" id="UP001377567"/>
    </source>
</evidence>
<proteinExistence type="predicted"/>
<dbReference type="PROSITE" id="PS50005">
    <property type="entry name" value="TPR"/>
    <property type="match status" value="1"/>
</dbReference>
<feature type="region of interest" description="Disordered" evidence="2">
    <location>
        <begin position="547"/>
        <end position="566"/>
    </location>
</feature>
<keyword evidence="4" id="KW-1185">Reference proteome</keyword>
<dbReference type="Gene3D" id="1.25.40.10">
    <property type="entry name" value="Tetratricopeptide repeat domain"/>
    <property type="match status" value="1"/>
</dbReference>
<comment type="caution">
    <text evidence="3">The sequence shown here is derived from an EMBL/GenBank/DDBJ whole genome shotgun (WGS) entry which is preliminary data.</text>
</comment>
<dbReference type="AlphaFoldDB" id="A0AAV5S155"/>
<protein>
    <submittedName>
        <fullName evidence="3">Uncharacterized protein</fullName>
    </submittedName>
</protein>
<dbReference type="InterPro" id="IPR011990">
    <property type="entry name" value="TPR-like_helical_dom_sf"/>
</dbReference>
<gene>
    <name evidence="3" type="ORF">DAKH74_040520</name>
</gene>
<dbReference type="SMART" id="SM00028">
    <property type="entry name" value="TPR"/>
    <property type="match status" value="4"/>
</dbReference>
<feature type="repeat" description="TPR" evidence="1">
    <location>
        <begin position="463"/>
        <end position="496"/>
    </location>
</feature>
<accession>A0AAV5S155</accession>